<gene>
    <name evidence="1" type="ORF">VNO78_30558</name>
</gene>
<comment type="caution">
    <text evidence="1">The sequence shown here is derived from an EMBL/GenBank/DDBJ whole genome shotgun (WGS) entry which is preliminary data.</text>
</comment>
<reference evidence="1 2" key="1">
    <citation type="submission" date="2024-01" db="EMBL/GenBank/DDBJ databases">
        <title>The genomes of 5 underutilized Papilionoideae crops provide insights into root nodulation and disease resistanc.</title>
        <authorList>
            <person name="Jiang F."/>
        </authorList>
    </citation>
    <scope>NUCLEOTIDE SEQUENCE [LARGE SCALE GENOMIC DNA]</scope>
    <source>
        <strain evidence="1">DUOXIRENSHENG_FW03</strain>
        <tissue evidence="1">Leaves</tissue>
    </source>
</reference>
<protein>
    <submittedName>
        <fullName evidence="1">Uncharacterized protein</fullName>
    </submittedName>
</protein>
<keyword evidence="2" id="KW-1185">Reference proteome</keyword>
<name>A0AAN9X5J2_PSOTE</name>
<proteinExistence type="predicted"/>
<sequence>MIKSDLSTYVRRSLFRMRSLLSGVRLGRGRWLFITGGRFARLCVEIDMKQQLVPKIEVRGKTYCIEYEDLHLICFDYGRNKSPPTPTVGPEAQGNDASGMVDVTIKGSQGHDNMELGQIAIFGARVRMVMEDFNAYLWPYEKFGGGMPNKAFMARFNNCLLNYGLQDLGFKGQSFTWEGRSVKKRLDCVVLINGEPSGEF</sequence>
<accession>A0AAN9X5J2</accession>
<organism evidence="1 2">
    <name type="scientific">Psophocarpus tetragonolobus</name>
    <name type="common">Winged bean</name>
    <name type="synonym">Dolichos tetragonolobus</name>
    <dbReference type="NCBI Taxonomy" id="3891"/>
    <lineage>
        <taxon>Eukaryota</taxon>
        <taxon>Viridiplantae</taxon>
        <taxon>Streptophyta</taxon>
        <taxon>Embryophyta</taxon>
        <taxon>Tracheophyta</taxon>
        <taxon>Spermatophyta</taxon>
        <taxon>Magnoliopsida</taxon>
        <taxon>eudicotyledons</taxon>
        <taxon>Gunneridae</taxon>
        <taxon>Pentapetalae</taxon>
        <taxon>rosids</taxon>
        <taxon>fabids</taxon>
        <taxon>Fabales</taxon>
        <taxon>Fabaceae</taxon>
        <taxon>Papilionoideae</taxon>
        <taxon>50 kb inversion clade</taxon>
        <taxon>NPAAA clade</taxon>
        <taxon>indigoferoid/millettioid clade</taxon>
        <taxon>Phaseoleae</taxon>
        <taxon>Psophocarpus</taxon>
    </lineage>
</organism>
<evidence type="ECO:0000313" key="2">
    <source>
        <dbReference type="Proteomes" id="UP001386955"/>
    </source>
</evidence>
<dbReference type="Proteomes" id="UP001386955">
    <property type="component" value="Unassembled WGS sequence"/>
</dbReference>
<dbReference type="EMBL" id="JAYMYS010000008">
    <property type="protein sequence ID" value="KAK7384855.1"/>
    <property type="molecule type" value="Genomic_DNA"/>
</dbReference>
<dbReference type="AlphaFoldDB" id="A0AAN9X5J2"/>
<evidence type="ECO:0000313" key="1">
    <source>
        <dbReference type="EMBL" id="KAK7384855.1"/>
    </source>
</evidence>